<gene>
    <name evidence="2" type="ORF">ACFFQ6_14590</name>
</gene>
<dbReference type="GeneID" id="93806956"/>
<dbReference type="Proteomes" id="UP001589587">
    <property type="component" value="Unassembled WGS sequence"/>
</dbReference>
<accession>A0ABV5XEY4</accession>
<feature type="region of interest" description="Disordered" evidence="1">
    <location>
        <begin position="49"/>
        <end position="72"/>
    </location>
</feature>
<comment type="caution">
    <text evidence="2">The sequence shown here is derived from an EMBL/GenBank/DDBJ whole genome shotgun (WGS) entry which is preliminary data.</text>
</comment>
<dbReference type="EMBL" id="JBHMAS010000033">
    <property type="protein sequence ID" value="MFB9780921.1"/>
    <property type="molecule type" value="Genomic_DNA"/>
</dbReference>
<evidence type="ECO:0000313" key="2">
    <source>
        <dbReference type="EMBL" id="MFB9780921.1"/>
    </source>
</evidence>
<keyword evidence="3" id="KW-1185">Reference proteome</keyword>
<evidence type="ECO:0000256" key="1">
    <source>
        <dbReference type="SAM" id="MobiDB-lite"/>
    </source>
</evidence>
<evidence type="ECO:0000313" key="3">
    <source>
        <dbReference type="Proteomes" id="UP001589587"/>
    </source>
</evidence>
<sequence>MAELSSRRPTARDQTSHRRAAVIAAAPRGAAMAFSEHYDTMPQQTYTWSSSIKPEASQQNPNSAKLRTFLES</sequence>
<organism evidence="2 3">
    <name type="scientific">Rhodococcus baikonurensis</name>
    <dbReference type="NCBI Taxonomy" id="172041"/>
    <lineage>
        <taxon>Bacteria</taxon>
        <taxon>Bacillati</taxon>
        <taxon>Actinomycetota</taxon>
        <taxon>Actinomycetes</taxon>
        <taxon>Mycobacteriales</taxon>
        <taxon>Nocardiaceae</taxon>
        <taxon>Rhodococcus</taxon>
        <taxon>Rhodococcus erythropolis group</taxon>
    </lineage>
</organism>
<reference evidence="2 3" key="1">
    <citation type="submission" date="2024-09" db="EMBL/GenBank/DDBJ databases">
        <authorList>
            <person name="Sun Q."/>
            <person name="Mori K."/>
        </authorList>
    </citation>
    <scope>NUCLEOTIDE SEQUENCE [LARGE SCALE GENOMIC DNA]</scope>
    <source>
        <strain evidence="2 3">JCM 11411</strain>
    </source>
</reference>
<proteinExistence type="predicted"/>
<name>A0ABV5XEY4_9NOCA</name>
<protein>
    <submittedName>
        <fullName evidence="2">Uncharacterized protein</fullName>
    </submittedName>
</protein>
<dbReference type="RefSeq" id="WP_128638081.1">
    <property type="nucleotide sequence ID" value="NZ_JBEUOO010000084.1"/>
</dbReference>